<dbReference type="SUPFAM" id="SSF48371">
    <property type="entry name" value="ARM repeat"/>
    <property type="match status" value="1"/>
</dbReference>
<dbReference type="InterPro" id="IPR016024">
    <property type="entry name" value="ARM-type_fold"/>
</dbReference>
<keyword evidence="6" id="KW-1185">Reference proteome</keyword>
<evidence type="ECO:0000256" key="2">
    <source>
        <dbReference type="ARBA" id="ARBA00015736"/>
    </source>
</evidence>
<evidence type="ECO:0000256" key="3">
    <source>
        <dbReference type="ARBA" id="ARBA00022707"/>
    </source>
</evidence>
<proteinExistence type="inferred from homology"/>
<organism evidence="5 6">
    <name type="scientific">Cimex lectularius</name>
    <name type="common">Bed bug</name>
    <name type="synonym">Acanthia lectularia</name>
    <dbReference type="NCBI Taxonomy" id="79782"/>
    <lineage>
        <taxon>Eukaryota</taxon>
        <taxon>Metazoa</taxon>
        <taxon>Ecdysozoa</taxon>
        <taxon>Arthropoda</taxon>
        <taxon>Hexapoda</taxon>
        <taxon>Insecta</taxon>
        <taxon>Pterygota</taxon>
        <taxon>Neoptera</taxon>
        <taxon>Paraneoptera</taxon>
        <taxon>Hemiptera</taxon>
        <taxon>Heteroptera</taxon>
        <taxon>Panheteroptera</taxon>
        <taxon>Cimicomorpha</taxon>
        <taxon>Cimicidae</taxon>
        <taxon>Cimex</taxon>
    </lineage>
</organism>
<dbReference type="GO" id="GO:0007030">
    <property type="term" value="P:Golgi organization"/>
    <property type="evidence" value="ECO:0007669"/>
    <property type="project" value="TreeGrafter"/>
</dbReference>
<dbReference type="EnsemblMetazoa" id="XM_014393996.2">
    <property type="protein sequence ID" value="XP_014249482.1"/>
    <property type="gene ID" value="LOC106666655"/>
</dbReference>
<accession>A0A8I6SUW9</accession>
<dbReference type="RefSeq" id="XP_014249482.1">
    <property type="nucleotide sequence ID" value="XM_014393996.2"/>
</dbReference>
<evidence type="ECO:0000256" key="1">
    <source>
        <dbReference type="ARBA" id="ARBA00010603"/>
    </source>
</evidence>
<dbReference type="AlphaFoldDB" id="A0A8I6SUW9"/>
<dbReference type="OrthoDB" id="10253409at2759"/>
<sequence length="598" mass="69630">MGAYQSSQSEWSKNKYLLMMIDSKSQIPKTDPFWDELLSYNPRVTLENHGKDVYNYSYELAKKWNTTNKNNENVSVLLQIFLESADKLPYNEEADFDSHEVDCLRPYNALFILRVFLHYVVQMHETLMLKQLTQVRASASPQEEDTTELIDVLLHIVIDLPVREKTYLLHLECMNMLLVLLSTEFYRRGCTIEVYDMIFEHKRGDELSKILLKRFTQQHKMPHPDKLYSSSGGSIILDIAADIIGYFMPHENEDAPLARTALLLLNVLINHQDDWQVNRYSLYLHSLSDGLEDICKTIFSVMDKEETSLLLYNLLERNSSFKPLMVAQNDIESWMLPMLQTIYKASDASGHHVYMSLIILLILSEDREFNKKIHTTMTKNVTWFVDRHLGEISLGGLTILVTARTVQYNLLKMRDEYLHSNCLAALSNMSSHFSNLHPYVCQRLVGLFEVLAKTYNRTKHELLPIERALRIILEVLNSCLSNQLASNPNLIYTLLYKKGIFEPFRNNPAFNDIINNLDQVLEYFTSTLEKTNDPCNDVNVVLKIIIEASAKWPSHRLQKFPELRFRYIEEDSTGEFFIPYVWKLVSQYSYVHGTIKDD</sequence>
<protein>
    <recommendedName>
        <fullName evidence="2">Dymeclin</fullName>
    </recommendedName>
</protein>
<evidence type="ECO:0000313" key="5">
    <source>
        <dbReference type="EnsemblMetazoa" id="XP_024085906.1"/>
    </source>
</evidence>
<evidence type="ECO:0000256" key="4">
    <source>
        <dbReference type="ARBA" id="ARBA00023288"/>
    </source>
</evidence>
<dbReference type="EnsemblMetazoa" id="XM_024230138.1">
    <property type="protein sequence ID" value="XP_024085906.1"/>
    <property type="gene ID" value="LOC106666655"/>
</dbReference>
<keyword evidence="4" id="KW-0449">Lipoprotein</keyword>
<dbReference type="PANTHER" id="PTHR12895:SF9">
    <property type="entry name" value="DYMECLIN"/>
    <property type="match status" value="1"/>
</dbReference>
<dbReference type="RefSeq" id="XP_014249481.1">
    <property type="nucleotide sequence ID" value="XM_014393995.2"/>
</dbReference>
<dbReference type="RefSeq" id="XP_024085906.1">
    <property type="nucleotide sequence ID" value="XM_024230138.1"/>
</dbReference>
<dbReference type="EnsemblMetazoa" id="XM_014393995.2">
    <property type="protein sequence ID" value="XP_014249481.1"/>
    <property type="gene ID" value="LOC106666655"/>
</dbReference>
<dbReference type="GO" id="GO:0005794">
    <property type="term" value="C:Golgi apparatus"/>
    <property type="evidence" value="ECO:0007669"/>
    <property type="project" value="TreeGrafter"/>
</dbReference>
<dbReference type="InterPro" id="IPR019142">
    <property type="entry name" value="Dymeclin"/>
</dbReference>
<dbReference type="Proteomes" id="UP000494040">
    <property type="component" value="Unassembled WGS sequence"/>
</dbReference>
<dbReference type="OMA" id="MEDEYAN"/>
<dbReference type="Pfam" id="PF09742">
    <property type="entry name" value="Dymeclin"/>
    <property type="match status" value="1"/>
</dbReference>
<reference evidence="5" key="1">
    <citation type="submission" date="2022-01" db="UniProtKB">
        <authorList>
            <consortium name="EnsemblMetazoa"/>
        </authorList>
    </citation>
    <scope>IDENTIFICATION</scope>
</reference>
<evidence type="ECO:0000313" key="6">
    <source>
        <dbReference type="Proteomes" id="UP000494040"/>
    </source>
</evidence>
<dbReference type="PANTHER" id="PTHR12895">
    <property type="entry name" value="DYMECLIN"/>
    <property type="match status" value="1"/>
</dbReference>
<dbReference type="GeneID" id="106666655"/>
<dbReference type="KEGG" id="clec:106666655"/>
<comment type="similarity">
    <text evidence="1">Belongs to the dymeclin family.</text>
</comment>
<name>A0A8I6SUW9_CIMLE</name>
<keyword evidence="3" id="KW-0519">Myristate</keyword>